<keyword evidence="3" id="KW-1185">Reference proteome</keyword>
<sequence>MAAKATKFKQEGNDLFKAGLFAGACDLYFKAEKADPRDPVYPSNLSAALFETGDYAACAEAVLRAWKLLAAKSDAKHDLVVRLSSRLAKALCYGARAGSITASDVSTHEAAIEELRKASITGKPSTSTSAPTDDALVRVWDEWAAIQSEMVAYAQKGDACLGGLSRLPMFSKALYVPFGTDDVIDLTAGWGPGQDHPLKIDKLSVDMLSKLAFMFGGVGDGRHVLGTLCGLLDGYRKLSKAKQQQFKAHLTLLDIHDATLARDLCLFMLLHELASTTDATAKIEIKATLMYMFCGAAMPPYCYERCAALFADLRRRLTSTPTDLPDPIHVVSDSIPAILRIIDYWSKAPKTVRKMLANHESMNLWDRSGMAGPQSIPGVSAEFQRTIDDSMAAQREQIRNSILTMSDADLAKSKLLPAGTSVRSGRAMIEQNIDLLVDEMQKMIMPGAKTQTREATWYKMLKVFVPPKELLARHPSFEVAWKQVKEKGEMATMSKHKAWAHIESEWKPNITIFDPSHDDPHYFPNGDGYPDVSVDMFQIINQFHKFNIRDQRKMAFLDDNQTAWDVCSEFFDNVAAALKTLENRVTLEFICGGLSEELAKMRFKGDVARPKEFPRKYTRMWLSNVPDYTHGPMNMILYEIPNLQDDPLAAISCNVLLNTGAWSGDEEYMHTYTLLESRDIPRYLACRVITCRPVMEVLVLGTKPLPRPLTELATRDELTTWLTRVLFNTFIPGKSKPNPNNVRLPHNLVAFFGLLMYLHRAGYPGHWLAEFLTRVLSGRMVSDIAPYTGWYPIPVTERARRVPSRAVRTDPWLVEFEMILATAYHALPFPVLLPADFSHDPDDMVVYEARVSPVQQFTTLPMLNENPYEPRTHLLFFRADLVSAAGAIRNLPSLFEGSASPAPGTLFIMTAQEHVQYQECIRFRLSRRRVERMKKESARWSMVAFRSGTGVLGERRCAFLVRALVLRDVDSQRRNPLPLGSGCSRLMRPRRLSTNRSSRSSTEYPLYLKWAQHFRSAPRHSFHLYY</sequence>
<gene>
    <name evidence="2" type="ORF">OH76DRAFT_1499087</name>
</gene>
<dbReference type="Pfam" id="PF14737">
    <property type="entry name" value="DUF4470"/>
    <property type="match status" value="1"/>
</dbReference>
<organism evidence="2 3">
    <name type="scientific">Lentinus brumalis</name>
    <dbReference type="NCBI Taxonomy" id="2498619"/>
    <lineage>
        <taxon>Eukaryota</taxon>
        <taxon>Fungi</taxon>
        <taxon>Dikarya</taxon>
        <taxon>Basidiomycota</taxon>
        <taxon>Agaricomycotina</taxon>
        <taxon>Agaricomycetes</taxon>
        <taxon>Polyporales</taxon>
        <taxon>Polyporaceae</taxon>
        <taxon>Lentinus</taxon>
    </lineage>
</organism>
<proteinExistence type="predicted"/>
<feature type="domain" description="DUF4470" evidence="1">
    <location>
        <begin position="209"/>
        <end position="292"/>
    </location>
</feature>
<dbReference type="SUPFAM" id="SSF48452">
    <property type="entry name" value="TPR-like"/>
    <property type="match status" value="1"/>
</dbReference>
<name>A0A371DIY1_9APHY</name>
<accession>A0A371DIY1</accession>
<dbReference type="Proteomes" id="UP000256964">
    <property type="component" value="Unassembled WGS sequence"/>
</dbReference>
<evidence type="ECO:0000259" key="1">
    <source>
        <dbReference type="Pfam" id="PF14737"/>
    </source>
</evidence>
<dbReference type="Gene3D" id="1.25.40.10">
    <property type="entry name" value="Tetratricopeptide repeat domain"/>
    <property type="match status" value="1"/>
</dbReference>
<dbReference type="STRING" id="139420.A0A371DIY1"/>
<dbReference type="InterPro" id="IPR011990">
    <property type="entry name" value="TPR-like_helical_dom_sf"/>
</dbReference>
<evidence type="ECO:0000313" key="3">
    <source>
        <dbReference type="Proteomes" id="UP000256964"/>
    </source>
</evidence>
<dbReference type="OrthoDB" id="2423701at2759"/>
<dbReference type="EMBL" id="KZ857390">
    <property type="protein sequence ID" value="RDX52491.1"/>
    <property type="molecule type" value="Genomic_DNA"/>
</dbReference>
<protein>
    <recommendedName>
        <fullName evidence="1">DUF4470 domain-containing protein</fullName>
    </recommendedName>
</protein>
<reference evidence="2 3" key="1">
    <citation type="journal article" date="2018" name="Biotechnol. Biofuels">
        <title>Integrative visual omics of the white-rot fungus Polyporus brumalis exposes the biotechnological potential of its oxidative enzymes for delignifying raw plant biomass.</title>
        <authorList>
            <person name="Miyauchi S."/>
            <person name="Rancon A."/>
            <person name="Drula E."/>
            <person name="Hage H."/>
            <person name="Chaduli D."/>
            <person name="Favel A."/>
            <person name="Grisel S."/>
            <person name="Henrissat B."/>
            <person name="Herpoel-Gimbert I."/>
            <person name="Ruiz-Duenas F.J."/>
            <person name="Chevret D."/>
            <person name="Hainaut M."/>
            <person name="Lin J."/>
            <person name="Wang M."/>
            <person name="Pangilinan J."/>
            <person name="Lipzen A."/>
            <person name="Lesage-Meessen L."/>
            <person name="Navarro D."/>
            <person name="Riley R."/>
            <person name="Grigoriev I.V."/>
            <person name="Zhou S."/>
            <person name="Raouche S."/>
            <person name="Rosso M.N."/>
        </authorList>
    </citation>
    <scope>NUCLEOTIDE SEQUENCE [LARGE SCALE GENOMIC DNA]</scope>
    <source>
        <strain evidence="2 3">BRFM 1820</strain>
    </source>
</reference>
<evidence type="ECO:0000313" key="2">
    <source>
        <dbReference type="EMBL" id="RDX52491.1"/>
    </source>
</evidence>
<dbReference type="InterPro" id="IPR027974">
    <property type="entry name" value="DUF4470"/>
</dbReference>
<dbReference type="AlphaFoldDB" id="A0A371DIY1"/>